<evidence type="ECO:0000313" key="1">
    <source>
        <dbReference type="EMBL" id="CAI2176308.1"/>
    </source>
</evidence>
<proteinExistence type="predicted"/>
<reference evidence="1" key="1">
    <citation type="submission" date="2022-08" db="EMBL/GenBank/DDBJ databases">
        <authorList>
            <person name="Kallberg Y."/>
            <person name="Tangrot J."/>
            <person name="Rosling A."/>
        </authorList>
    </citation>
    <scope>NUCLEOTIDE SEQUENCE</scope>
    <source>
        <strain evidence="1">Wild A</strain>
    </source>
</reference>
<dbReference type="EMBL" id="CAMKVN010001486">
    <property type="protein sequence ID" value="CAI2176308.1"/>
    <property type="molecule type" value="Genomic_DNA"/>
</dbReference>
<accession>A0A9W4WW06</accession>
<gene>
    <name evidence="1" type="ORF">FWILDA_LOCUS7521</name>
</gene>
<dbReference type="AlphaFoldDB" id="A0A9W4WW06"/>
<keyword evidence="2" id="KW-1185">Reference proteome</keyword>
<comment type="caution">
    <text evidence="1">The sequence shown here is derived from an EMBL/GenBank/DDBJ whole genome shotgun (WGS) entry which is preliminary data.</text>
</comment>
<evidence type="ECO:0000313" key="2">
    <source>
        <dbReference type="Proteomes" id="UP001153678"/>
    </source>
</evidence>
<protein>
    <submittedName>
        <fullName evidence="1">9825_t:CDS:1</fullName>
    </submittedName>
</protein>
<name>A0A9W4WW06_9GLOM</name>
<organism evidence="1 2">
    <name type="scientific">Funneliformis geosporum</name>
    <dbReference type="NCBI Taxonomy" id="1117311"/>
    <lineage>
        <taxon>Eukaryota</taxon>
        <taxon>Fungi</taxon>
        <taxon>Fungi incertae sedis</taxon>
        <taxon>Mucoromycota</taxon>
        <taxon>Glomeromycotina</taxon>
        <taxon>Glomeromycetes</taxon>
        <taxon>Glomerales</taxon>
        <taxon>Glomeraceae</taxon>
        <taxon>Funneliformis</taxon>
    </lineage>
</organism>
<sequence length="41" mass="4822">MVHISTEKTFKNIYPCSRRAQLKIYQSQNVSEYLQGEMSVI</sequence>
<dbReference type="Proteomes" id="UP001153678">
    <property type="component" value="Unassembled WGS sequence"/>
</dbReference>